<dbReference type="GO" id="GO:0005886">
    <property type="term" value="C:plasma membrane"/>
    <property type="evidence" value="ECO:0007669"/>
    <property type="project" value="TreeGrafter"/>
</dbReference>
<evidence type="ECO:0000256" key="1">
    <source>
        <dbReference type="SAM" id="MobiDB-lite"/>
    </source>
</evidence>
<proteinExistence type="predicted"/>
<gene>
    <name evidence="3" type="ORF">GWK47_030712</name>
</gene>
<evidence type="ECO:0000259" key="2">
    <source>
        <dbReference type="Pfam" id="PF06974"/>
    </source>
</evidence>
<organism evidence="3 4">
    <name type="scientific">Chionoecetes opilio</name>
    <name type="common">Atlantic snow crab</name>
    <name type="synonym">Cancer opilio</name>
    <dbReference type="NCBI Taxonomy" id="41210"/>
    <lineage>
        <taxon>Eukaryota</taxon>
        <taxon>Metazoa</taxon>
        <taxon>Ecdysozoa</taxon>
        <taxon>Arthropoda</taxon>
        <taxon>Crustacea</taxon>
        <taxon>Multicrustacea</taxon>
        <taxon>Malacostraca</taxon>
        <taxon>Eumalacostraca</taxon>
        <taxon>Eucarida</taxon>
        <taxon>Decapoda</taxon>
        <taxon>Pleocyemata</taxon>
        <taxon>Brachyura</taxon>
        <taxon>Eubrachyura</taxon>
        <taxon>Majoidea</taxon>
        <taxon>Majidae</taxon>
        <taxon>Chionoecetes</taxon>
    </lineage>
</organism>
<evidence type="ECO:0000313" key="4">
    <source>
        <dbReference type="Proteomes" id="UP000770661"/>
    </source>
</evidence>
<dbReference type="Proteomes" id="UP000770661">
    <property type="component" value="Unassembled WGS sequence"/>
</dbReference>
<dbReference type="PANTHER" id="PTHR31650">
    <property type="entry name" value="O-ACYLTRANSFERASE (WSD1-LIKE) FAMILY PROTEIN"/>
    <property type="match status" value="1"/>
</dbReference>
<keyword evidence="4" id="KW-1185">Reference proteome</keyword>
<dbReference type="Pfam" id="PF06974">
    <property type="entry name" value="WS_DGAT_C"/>
    <property type="match status" value="1"/>
</dbReference>
<dbReference type="PANTHER" id="PTHR31650:SF1">
    <property type="entry name" value="WAX ESTER SYNTHASE_DIACYLGLYCEROL ACYLTRANSFERASE 4-RELATED"/>
    <property type="match status" value="1"/>
</dbReference>
<sequence>MPRSRGPPLVGSFQHTVGDASSAEARRAVQATRVSLGWSKAISLVFFSISGRPQRRPHLGWGDCQRSVTGRLRPSPAQTLHKRGRRSAPARGDSAARGRHPAQRSALSGQQSLPLHFFPSYGIRSAPPGSMTPLKRLMAVHQRMDRLKESPDIWVNYMALDMFTNLLPAPLARRALNTHGVTLVASNLVGPQETIHMFGGAVDDIMFWIPNKSRTGVGVSMLSYRGQVRLGLNIDTALLKSEEDAQRLLEDTVVQTKALLTGLGAVEEEPANSLLDTAVSTPETELLLEEGTQLRPNQSPRARPATLAYRN</sequence>
<dbReference type="GO" id="GO:0019432">
    <property type="term" value="P:triglyceride biosynthetic process"/>
    <property type="evidence" value="ECO:0007669"/>
    <property type="project" value="TreeGrafter"/>
</dbReference>
<feature type="region of interest" description="Disordered" evidence="1">
    <location>
        <begin position="1"/>
        <end position="22"/>
    </location>
</feature>
<dbReference type="InterPro" id="IPR045034">
    <property type="entry name" value="O-acyltransferase_WSD1-like"/>
</dbReference>
<feature type="region of interest" description="Disordered" evidence="1">
    <location>
        <begin position="291"/>
        <end position="311"/>
    </location>
</feature>
<reference evidence="3" key="1">
    <citation type="submission" date="2020-07" db="EMBL/GenBank/DDBJ databases">
        <title>The High-quality genome of the commercially important snow crab, Chionoecetes opilio.</title>
        <authorList>
            <person name="Jeong J.-H."/>
            <person name="Ryu S."/>
        </authorList>
    </citation>
    <scope>NUCLEOTIDE SEQUENCE</scope>
    <source>
        <strain evidence="3">MADBK_172401_WGS</strain>
        <tissue evidence="3">Digestive gland</tissue>
    </source>
</reference>
<dbReference type="InterPro" id="IPR009721">
    <property type="entry name" value="O-acyltransferase_WSD1_C"/>
</dbReference>
<accession>A0A8J4YJX3</accession>
<feature type="region of interest" description="Disordered" evidence="1">
    <location>
        <begin position="57"/>
        <end position="109"/>
    </location>
</feature>
<feature type="domain" description="O-acyltransferase WSD1 C-terminal" evidence="2">
    <location>
        <begin position="132"/>
        <end position="252"/>
    </location>
</feature>
<dbReference type="GO" id="GO:0008374">
    <property type="term" value="F:O-acyltransferase activity"/>
    <property type="evidence" value="ECO:0007669"/>
    <property type="project" value="InterPro"/>
</dbReference>
<comment type="caution">
    <text evidence="3">The sequence shown here is derived from an EMBL/GenBank/DDBJ whole genome shotgun (WGS) entry which is preliminary data.</text>
</comment>
<evidence type="ECO:0000313" key="3">
    <source>
        <dbReference type="EMBL" id="KAG0729252.1"/>
    </source>
</evidence>
<protein>
    <recommendedName>
        <fullName evidence="2">O-acyltransferase WSD1 C-terminal domain-containing protein</fullName>
    </recommendedName>
</protein>
<dbReference type="OrthoDB" id="619536at2759"/>
<name>A0A8J4YJX3_CHIOP</name>
<dbReference type="AlphaFoldDB" id="A0A8J4YJX3"/>
<dbReference type="EMBL" id="JACEEZ010001411">
    <property type="protein sequence ID" value="KAG0729252.1"/>
    <property type="molecule type" value="Genomic_DNA"/>
</dbReference>